<evidence type="ECO:0000313" key="2">
    <source>
        <dbReference type="Proteomes" id="UP001595973"/>
    </source>
</evidence>
<dbReference type="Proteomes" id="UP001595973">
    <property type="component" value="Unassembled WGS sequence"/>
</dbReference>
<organism evidence="1 2">
    <name type="scientific">Seohaeicola nanhaiensis</name>
    <dbReference type="NCBI Taxonomy" id="1387282"/>
    <lineage>
        <taxon>Bacteria</taxon>
        <taxon>Pseudomonadati</taxon>
        <taxon>Pseudomonadota</taxon>
        <taxon>Alphaproteobacteria</taxon>
        <taxon>Rhodobacterales</taxon>
        <taxon>Roseobacteraceae</taxon>
        <taxon>Seohaeicola</taxon>
    </lineage>
</organism>
<comment type="caution">
    <text evidence="1">The sequence shown here is derived from an EMBL/GenBank/DDBJ whole genome shotgun (WGS) entry which is preliminary data.</text>
</comment>
<evidence type="ECO:0000313" key="1">
    <source>
        <dbReference type="EMBL" id="MFC4670251.1"/>
    </source>
</evidence>
<proteinExistence type="predicted"/>
<gene>
    <name evidence="1" type="ORF">ACFO5X_16925</name>
</gene>
<sequence>MPQSNSPLAPVQDTLDRLQSWFQDLQKTLKSNLKTMVSFLKNLIKAIGQGLTQFISVVGKQTVDAFLKAANDLLERAEPLLAEIEAILQSLARALKLIAKAASPAAIVARLKSILKKIATFINKLLTSVLAFISRLNLISPLLKLIDTFRRVLMMMFKWIGQVSGLFTVVKTLRAMLKKAATALKNHIKDTAEALRKLGELAAA</sequence>
<accession>A0ABV9KKU4</accession>
<reference evidence="2" key="1">
    <citation type="journal article" date="2019" name="Int. J. Syst. Evol. Microbiol.">
        <title>The Global Catalogue of Microorganisms (GCM) 10K type strain sequencing project: providing services to taxonomists for standard genome sequencing and annotation.</title>
        <authorList>
            <consortium name="The Broad Institute Genomics Platform"/>
            <consortium name="The Broad Institute Genome Sequencing Center for Infectious Disease"/>
            <person name="Wu L."/>
            <person name="Ma J."/>
        </authorList>
    </citation>
    <scope>NUCLEOTIDE SEQUENCE [LARGE SCALE GENOMIC DNA]</scope>
    <source>
        <strain evidence="2">CGMCC 4.7283</strain>
    </source>
</reference>
<dbReference type="EMBL" id="JBHSGI010000024">
    <property type="protein sequence ID" value="MFC4670251.1"/>
    <property type="molecule type" value="Genomic_DNA"/>
</dbReference>
<keyword evidence="2" id="KW-1185">Reference proteome</keyword>
<dbReference type="RefSeq" id="WP_380719054.1">
    <property type="nucleotide sequence ID" value="NZ_JBHSGI010000024.1"/>
</dbReference>
<name>A0ABV9KKU4_9RHOB</name>
<protein>
    <submittedName>
        <fullName evidence="1">Uncharacterized protein</fullName>
    </submittedName>
</protein>